<protein>
    <recommendedName>
        <fullName evidence="4">FAR-17a/AIG1-like protein</fullName>
    </recommendedName>
</protein>
<feature type="transmembrane region" description="Helical" evidence="1">
    <location>
        <begin position="72"/>
        <end position="92"/>
    </location>
</feature>
<feature type="transmembrane region" description="Helical" evidence="1">
    <location>
        <begin position="32"/>
        <end position="52"/>
    </location>
</feature>
<reference evidence="2 3" key="2">
    <citation type="journal article" date="2013" name="PLoS Genet.">
        <title>Comparative genome structure, secondary metabolite, and effector coding capacity across Cochliobolus pathogens.</title>
        <authorList>
            <person name="Condon B.J."/>
            <person name="Leng Y."/>
            <person name="Wu D."/>
            <person name="Bushley K.E."/>
            <person name="Ohm R.A."/>
            <person name="Otillar R."/>
            <person name="Martin J."/>
            <person name="Schackwitz W."/>
            <person name="Grimwood J."/>
            <person name="MohdZainudin N."/>
            <person name="Xue C."/>
            <person name="Wang R."/>
            <person name="Manning V.A."/>
            <person name="Dhillon B."/>
            <person name="Tu Z.J."/>
            <person name="Steffenson B.J."/>
            <person name="Salamov A."/>
            <person name="Sun H."/>
            <person name="Lowry S."/>
            <person name="LaButti K."/>
            <person name="Han J."/>
            <person name="Copeland A."/>
            <person name="Lindquist E."/>
            <person name="Barry K."/>
            <person name="Schmutz J."/>
            <person name="Baker S.E."/>
            <person name="Ciuffetti L.M."/>
            <person name="Grigoriev I.V."/>
            <person name="Zhong S."/>
            <person name="Turgeon B.G."/>
        </authorList>
    </citation>
    <scope>NUCLEOTIDE SEQUENCE [LARGE SCALE GENOMIC DNA]</scope>
    <source>
        <strain evidence="3">28A</strain>
    </source>
</reference>
<dbReference type="OrthoDB" id="419711at2759"/>
<dbReference type="eggNOG" id="ENOG502RZDB">
    <property type="taxonomic scope" value="Eukaryota"/>
</dbReference>
<dbReference type="STRING" id="671987.R0K3I8"/>
<dbReference type="GeneID" id="19400769"/>
<feature type="transmembrane region" description="Helical" evidence="1">
    <location>
        <begin position="211"/>
        <end position="234"/>
    </location>
</feature>
<dbReference type="PANTHER" id="PTHR12242">
    <property type="entry name" value="OS02G0130600 PROTEIN-RELATED"/>
    <property type="match status" value="1"/>
</dbReference>
<dbReference type="AlphaFoldDB" id="R0K3I8"/>
<organism evidence="2 3">
    <name type="scientific">Exserohilum turcicum (strain 28A)</name>
    <name type="common">Northern leaf blight fungus</name>
    <name type="synonym">Setosphaeria turcica</name>
    <dbReference type="NCBI Taxonomy" id="671987"/>
    <lineage>
        <taxon>Eukaryota</taxon>
        <taxon>Fungi</taxon>
        <taxon>Dikarya</taxon>
        <taxon>Ascomycota</taxon>
        <taxon>Pezizomycotina</taxon>
        <taxon>Dothideomycetes</taxon>
        <taxon>Pleosporomycetidae</taxon>
        <taxon>Pleosporales</taxon>
        <taxon>Pleosporineae</taxon>
        <taxon>Pleosporaceae</taxon>
        <taxon>Exserohilum</taxon>
    </lineage>
</organism>
<gene>
    <name evidence="2" type="ORF">SETTUDRAFT_169048</name>
</gene>
<dbReference type="RefSeq" id="XP_008024838.1">
    <property type="nucleotide sequence ID" value="XM_008026647.1"/>
</dbReference>
<keyword evidence="1" id="KW-0812">Transmembrane</keyword>
<keyword evidence="1" id="KW-0472">Membrane</keyword>
<feature type="transmembrane region" description="Helical" evidence="1">
    <location>
        <begin position="112"/>
        <end position="134"/>
    </location>
</feature>
<keyword evidence="1" id="KW-1133">Transmembrane helix</keyword>
<accession>R0K3I8</accession>
<reference evidence="2 3" key="1">
    <citation type="journal article" date="2012" name="PLoS Pathog.">
        <title>Diverse lifestyles and strategies of plant pathogenesis encoded in the genomes of eighteen Dothideomycetes fungi.</title>
        <authorList>
            <person name="Ohm R.A."/>
            <person name="Feau N."/>
            <person name="Henrissat B."/>
            <person name="Schoch C.L."/>
            <person name="Horwitz B.A."/>
            <person name="Barry K.W."/>
            <person name="Condon B.J."/>
            <person name="Copeland A.C."/>
            <person name="Dhillon B."/>
            <person name="Glaser F."/>
            <person name="Hesse C.N."/>
            <person name="Kosti I."/>
            <person name="LaButti K."/>
            <person name="Lindquist E.A."/>
            <person name="Lucas S."/>
            <person name="Salamov A.A."/>
            <person name="Bradshaw R.E."/>
            <person name="Ciuffetti L."/>
            <person name="Hamelin R.C."/>
            <person name="Kema G.H.J."/>
            <person name="Lawrence C."/>
            <person name="Scott J.A."/>
            <person name="Spatafora J.W."/>
            <person name="Turgeon B.G."/>
            <person name="de Wit P.J.G.M."/>
            <person name="Zhong S."/>
            <person name="Goodwin S.B."/>
            <person name="Grigoriev I.V."/>
        </authorList>
    </citation>
    <scope>NUCLEOTIDE SEQUENCE [LARGE SCALE GENOMIC DNA]</scope>
    <source>
        <strain evidence="3">28A</strain>
    </source>
</reference>
<proteinExistence type="predicted"/>
<dbReference type="EMBL" id="KB908581">
    <property type="protein sequence ID" value="EOA87628.1"/>
    <property type="molecule type" value="Genomic_DNA"/>
</dbReference>
<feature type="transmembrane region" description="Helical" evidence="1">
    <location>
        <begin position="170"/>
        <end position="191"/>
    </location>
</feature>
<keyword evidence="3" id="KW-1185">Reference proteome</keyword>
<evidence type="ECO:0000313" key="3">
    <source>
        <dbReference type="Proteomes" id="UP000016935"/>
    </source>
</evidence>
<evidence type="ECO:0000256" key="1">
    <source>
        <dbReference type="SAM" id="Phobius"/>
    </source>
</evidence>
<name>R0K3I8_EXST2</name>
<evidence type="ECO:0000313" key="2">
    <source>
        <dbReference type="EMBL" id="EOA87628.1"/>
    </source>
</evidence>
<dbReference type="GO" id="GO:0016020">
    <property type="term" value="C:membrane"/>
    <property type="evidence" value="ECO:0007669"/>
    <property type="project" value="TreeGrafter"/>
</dbReference>
<dbReference type="Proteomes" id="UP000016935">
    <property type="component" value="Unassembled WGS sequence"/>
</dbReference>
<evidence type="ECO:0008006" key="4">
    <source>
        <dbReference type="Google" id="ProtNLM"/>
    </source>
</evidence>
<dbReference type="PANTHER" id="PTHR12242:SF1">
    <property type="entry name" value="MYND-TYPE DOMAIN-CONTAINING PROTEIN"/>
    <property type="match status" value="1"/>
</dbReference>
<dbReference type="HOGENOM" id="CLU_062880_0_0_1"/>
<sequence>MAIGQRITAPYTGPLDPTRFVTSWALPSSLLFGYRALLALYAFTTLFTIFGWNGAHGRSAESRHSFSYFTNLTYWGLAFYYAFAAAHTGSYWLTGTSFLARWPKPLQVAHSIFYSTIVVYPWIVTIVFWGLLAANFPTTFSIWSNTSQHALNSLYAFCEIFFPCTKPLPWLDLIPIILLLALYLGLAYLTHATQGFYVYPFLDLQRHSSGVVAGYIIGILVAAIILFLIVRYLIALRVWVTETKLGMKGKVSPRVSASAELEDISLHNTSSK</sequence>